<organism evidence="9 10">
    <name type="scientific">Populus tomentosa</name>
    <name type="common">Chinese white poplar</name>
    <dbReference type="NCBI Taxonomy" id="118781"/>
    <lineage>
        <taxon>Eukaryota</taxon>
        <taxon>Viridiplantae</taxon>
        <taxon>Streptophyta</taxon>
        <taxon>Embryophyta</taxon>
        <taxon>Tracheophyta</taxon>
        <taxon>Spermatophyta</taxon>
        <taxon>Magnoliopsida</taxon>
        <taxon>eudicotyledons</taxon>
        <taxon>Gunneridae</taxon>
        <taxon>Pentapetalae</taxon>
        <taxon>rosids</taxon>
        <taxon>fabids</taxon>
        <taxon>Malpighiales</taxon>
        <taxon>Salicaceae</taxon>
        <taxon>Saliceae</taxon>
        <taxon>Populus</taxon>
    </lineage>
</organism>
<evidence type="ECO:0000256" key="4">
    <source>
        <dbReference type="ARBA" id="ARBA00022729"/>
    </source>
</evidence>
<name>A0A8X7XZE8_POPTO</name>
<keyword evidence="7" id="KW-0325">Glycoprotein</keyword>
<comment type="caution">
    <text evidence="9">The sequence shown here is derived from an EMBL/GenBank/DDBJ whole genome shotgun (WGS) entry which is preliminary data.</text>
</comment>
<evidence type="ECO:0000256" key="6">
    <source>
        <dbReference type="ARBA" id="ARBA00023136"/>
    </source>
</evidence>
<comment type="subcellular location">
    <subcellularLocation>
        <location evidence="1">Cell membrane</location>
    </subcellularLocation>
</comment>
<proteinExistence type="predicted"/>
<keyword evidence="3" id="KW-0433">Leucine-rich repeat</keyword>
<keyword evidence="5" id="KW-0677">Repeat</keyword>
<dbReference type="FunFam" id="3.30.70.580:FF:000027">
    <property type="entry name" value="tRNA pseudouridine synthase"/>
    <property type="match status" value="1"/>
</dbReference>
<evidence type="ECO:0000256" key="7">
    <source>
        <dbReference type="ARBA" id="ARBA00023180"/>
    </source>
</evidence>
<keyword evidence="4" id="KW-0732">Signal</keyword>
<keyword evidence="6" id="KW-0472">Membrane</keyword>
<dbReference type="GO" id="GO:0005886">
    <property type="term" value="C:plasma membrane"/>
    <property type="evidence" value="ECO:0007669"/>
    <property type="project" value="UniProtKB-SubCell"/>
</dbReference>
<feature type="domain" description="Pseudouridine synthase I TruA alpha/beta" evidence="8">
    <location>
        <begin position="797"/>
        <end position="860"/>
    </location>
</feature>
<dbReference type="Pfam" id="PF01416">
    <property type="entry name" value="PseudoU_synth_1"/>
    <property type="match status" value="1"/>
</dbReference>
<dbReference type="InterPro" id="IPR051502">
    <property type="entry name" value="RLP_Defense_Trigger"/>
</dbReference>
<evidence type="ECO:0000256" key="3">
    <source>
        <dbReference type="ARBA" id="ARBA00022614"/>
    </source>
</evidence>
<accession>A0A8X7XZE8</accession>
<dbReference type="OrthoDB" id="271910at2759"/>
<evidence type="ECO:0000313" key="10">
    <source>
        <dbReference type="Proteomes" id="UP000886885"/>
    </source>
</evidence>
<dbReference type="PANTHER" id="PTHR48062:SF21">
    <property type="entry name" value="RECEPTOR-LIKE PROTEIN 12"/>
    <property type="match status" value="1"/>
</dbReference>
<dbReference type="InterPro" id="IPR020097">
    <property type="entry name" value="PsdUridine_synth_TruA_a/b_dom"/>
</dbReference>
<evidence type="ECO:0000256" key="1">
    <source>
        <dbReference type="ARBA" id="ARBA00004236"/>
    </source>
</evidence>
<reference evidence="9" key="1">
    <citation type="journal article" date="2020" name="bioRxiv">
        <title>Hybrid origin of Populus tomentosa Carr. identified through genome sequencing and phylogenomic analysis.</title>
        <authorList>
            <person name="An X."/>
            <person name="Gao K."/>
            <person name="Chen Z."/>
            <person name="Li J."/>
            <person name="Yang X."/>
            <person name="Yang X."/>
            <person name="Zhou J."/>
            <person name="Guo T."/>
            <person name="Zhao T."/>
            <person name="Huang S."/>
            <person name="Miao D."/>
            <person name="Khan W.U."/>
            <person name="Rao P."/>
            <person name="Ye M."/>
            <person name="Lei B."/>
            <person name="Liao W."/>
            <person name="Wang J."/>
            <person name="Ji L."/>
            <person name="Li Y."/>
            <person name="Guo B."/>
            <person name="Mustafa N.S."/>
            <person name="Li S."/>
            <person name="Yun Q."/>
            <person name="Keller S.R."/>
            <person name="Mao J."/>
            <person name="Zhang R."/>
            <person name="Strauss S.H."/>
        </authorList>
    </citation>
    <scope>NUCLEOTIDE SEQUENCE</scope>
    <source>
        <strain evidence="9">GM15</strain>
        <tissue evidence="9">Leaf</tissue>
    </source>
</reference>
<dbReference type="AlphaFoldDB" id="A0A8X7XZE8"/>
<dbReference type="Pfam" id="PF13855">
    <property type="entry name" value="LRR_8"/>
    <property type="match status" value="1"/>
</dbReference>
<dbReference type="Proteomes" id="UP000886885">
    <property type="component" value="Chromosome 18D"/>
</dbReference>
<dbReference type="PANTHER" id="PTHR48062">
    <property type="entry name" value="RECEPTOR-LIKE PROTEIN 14"/>
    <property type="match status" value="1"/>
</dbReference>
<gene>
    <name evidence="9" type="ORF">POTOM_057749</name>
</gene>
<evidence type="ECO:0000313" key="9">
    <source>
        <dbReference type="EMBL" id="KAG6740112.1"/>
    </source>
</evidence>
<dbReference type="FunFam" id="3.80.10.10:FF:000383">
    <property type="entry name" value="Leucine-rich repeat receptor protein kinase EMS1"/>
    <property type="match status" value="1"/>
</dbReference>
<evidence type="ECO:0000256" key="5">
    <source>
        <dbReference type="ARBA" id="ARBA00022737"/>
    </source>
</evidence>
<sequence length="871" mass="98628">MSDEFDFPSTTLSLLQSLEDPSVIDPIIQPFKTQDFLWFRSILVAKEFSCEFVNPNLQGQIPEGIWNTSSLEFLDLSGNNIFGRLPPRFDTSSNLRYVYLSRNKLQGPITMAFHDSSEMFALDLSYNNLTGTIPEWIDRLSNLRFLLLSYNNLEGEIPIQLSKLDQLTLIDLSHNHLSGNILFWMISTHNLQVENTYYDFLSSSQQSFEFTTKNVSLSYKGSIVQYFTGIDFSCNNFTGKIPLEIGNLNMIKALNLSHNSLTGPILPTFSNLKEIESLDLSYNKLYGEIPPQLTELFSLEVFSVAHNNLSSKTPARVAQFATFEKSCYKDNPFLCGEPLPKICGASMPPSPTPTSTNNEDNGGFMDMEVFYVTFWVAYIMVLLVIVEEFNGEDMLKTSLQTLKSLPITTKQQTRRFTKNSVVMEAQNDKVYVQYNHTDSCKFSRWTARESFEFMHARPWQEVVDFYSKSVNGQLSLLELFGTQAHDVHCDDKIEEVSNETGLLEGVSNVDKSGRWARITFKIVLSYHGGSFDGWQKQPGLNTVQGLVEKSLGRFVDEKKAQQLKENCKPLEGCASVAGRTDKGVSALQQVCSFYTWRKDVKPREIEDAINDVAPGKVRVESISEVSRAFHPNFSAKWRRYLYIFPLNEGGIENFSSHEICEKQRNECGELASEENVENSIISDEDELKGAKKPRSFSVCRVNQLLQQLEGKLLSYKMFARDTKASRNVGPPTECFLYHARAMETRLPSRVNFLTITSLVKLFVSPFNHIALILVDGWVNWYALCKHMLADHEKGIRVMCVELIANRFLRKMVRVLVATSVREAAAGAQEDALLKLMDATCRRATAPPAPPDGLCLVDVGYTEFDPRNCLIP</sequence>
<keyword evidence="10" id="KW-1185">Reference proteome</keyword>
<evidence type="ECO:0000256" key="2">
    <source>
        <dbReference type="ARBA" id="ARBA00022475"/>
    </source>
</evidence>
<keyword evidence="2" id="KW-1003">Cell membrane</keyword>
<protein>
    <recommendedName>
        <fullName evidence="8">Pseudouridine synthase I TruA alpha/beta domain-containing protein</fullName>
    </recommendedName>
</protein>
<dbReference type="EMBL" id="JAAWWB010000036">
    <property type="protein sequence ID" value="KAG6740112.1"/>
    <property type="molecule type" value="Genomic_DNA"/>
</dbReference>
<dbReference type="FunFam" id="3.80.10.10:FF:000041">
    <property type="entry name" value="LRR receptor-like serine/threonine-protein kinase ERECTA"/>
    <property type="match status" value="1"/>
</dbReference>
<evidence type="ECO:0000259" key="8">
    <source>
        <dbReference type="Pfam" id="PF01416"/>
    </source>
</evidence>
<dbReference type="GO" id="GO:0009982">
    <property type="term" value="F:pseudouridine synthase activity"/>
    <property type="evidence" value="ECO:0007669"/>
    <property type="project" value="InterPro"/>
</dbReference>
<dbReference type="GO" id="GO:0003723">
    <property type="term" value="F:RNA binding"/>
    <property type="evidence" value="ECO:0007669"/>
    <property type="project" value="InterPro"/>
</dbReference>
<dbReference type="GO" id="GO:0001522">
    <property type="term" value="P:pseudouridine synthesis"/>
    <property type="evidence" value="ECO:0007669"/>
    <property type="project" value="InterPro"/>
</dbReference>
<dbReference type="Pfam" id="PF00560">
    <property type="entry name" value="LRR_1"/>
    <property type="match status" value="3"/>
</dbReference>
<dbReference type="InterPro" id="IPR001611">
    <property type="entry name" value="Leu-rich_rpt"/>
</dbReference>